<dbReference type="Gene3D" id="2.130.10.10">
    <property type="entry name" value="YVTN repeat-like/Quinoprotein amine dehydrogenase"/>
    <property type="match status" value="1"/>
</dbReference>
<dbReference type="InterPro" id="IPR036322">
    <property type="entry name" value="WD40_repeat_dom_sf"/>
</dbReference>
<evidence type="ECO:0000256" key="1">
    <source>
        <dbReference type="PROSITE-ProRule" id="PRU00221"/>
    </source>
</evidence>
<organism evidence="2 3">
    <name type="scientific">Drosophila lebanonensis</name>
    <name type="common">Fruit fly</name>
    <name type="synonym">Scaptodrosophila lebanonensis</name>
    <dbReference type="NCBI Taxonomy" id="7225"/>
    <lineage>
        <taxon>Eukaryota</taxon>
        <taxon>Metazoa</taxon>
        <taxon>Ecdysozoa</taxon>
        <taxon>Arthropoda</taxon>
        <taxon>Hexapoda</taxon>
        <taxon>Insecta</taxon>
        <taxon>Pterygota</taxon>
        <taxon>Neoptera</taxon>
        <taxon>Endopterygota</taxon>
        <taxon>Diptera</taxon>
        <taxon>Brachycera</taxon>
        <taxon>Muscomorpha</taxon>
        <taxon>Ephydroidea</taxon>
        <taxon>Drosophilidae</taxon>
        <taxon>Scaptodrosophila</taxon>
    </lineage>
</organism>
<dbReference type="PANTHER" id="PTHR22806:SF0">
    <property type="entry name" value="NUCLEOPORIN NUP37"/>
    <property type="match status" value="1"/>
</dbReference>
<dbReference type="PROSITE" id="PS50082">
    <property type="entry name" value="WD_REPEATS_2"/>
    <property type="match status" value="1"/>
</dbReference>
<protein>
    <submittedName>
        <fullName evidence="3">Nucleoporin Nup37-like</fullName>
    </submittedName>
</protein>
<accession>A0A6J2TUF2</accession>
<keyword evidence="1" id="KW-0853">WD repeat</keyword>
<dbReference type="InterPro" id="IPR037626">
    <property type="entry name" value="NUP37"/>
</dbReference>
<dbReference type="Pfam" id="PF00400">
    <property type="entry name" value="WD40"/>
    <property type="match status" value="1"/>
</dbReference>
<keyword evidence="2" id="KW-1185">Reference proteome</keyword>
<dbReference type="InterPro" id="IPR015943">
    <property type="entry name" value="WD40/YVTN_repeat-like_dom_sf"/>
</dbReference>
<evidence type="ECO:0000313" key="3">
    <source>
        <dbReference type="RefSeq" id="XP_030379714.1"/>
    </source>
</evidence>
<dbReference type="RefSeq" id="XP_030379714.1">
    <property type="nucleotide sequence ID" value="XM_030523854.1"/>
</dbReference>
<name>A0A6J2TUF2_DROLE</name>
<dbReference type="Proteomes" id="UP000504634">
    <property type="component" value="Unplaced"/>
</dbReference>
<dbReference type="SMART" id="SM00320">
    <property type="entry name" value="WD40"/>
    <property type="match status" value="3"/>
</dbReference>
<dbReference type="OrthoDB" id="340259at2759"/>
<dbReference type="GO" id="GO:0031080">
    <property type="term" value="C:nuclear pore outer ring"/>
    <property type="evidence" value="ECO:0007669"/>
    <property type="project" value="InterPro"/>
</dbReference>
<sequence>MKHMGTKPNHIIYLTDTIISQAICRNEAAYNLICVAFESRLSLLSLQLPEENGDEFNWKYVQDIELLPRGTRCHLMTFSPDTSLVDNPKSVTICAAVDLCELRIYYTDLAGSTRYQLLKDHTAYINDISWVCGGRAISSVSDDCTCKFWKVEKDSPAVTFTTFSLISAAVAVRPHPTDPEIVLVAEKQGFIHIYNVLNNQSMFTVRTPNYPLMSVDWRHTHRSLIVAMADRNIFIYDMNRPPKPVKIVPVHEDIGRIVRLAPDPNRLMFASVGSPNSTMKVMEANSTDPVLDYELQQFSGLDFHQKLPYIVAPCDRRIFFWKLNLKSIPTNF</sequence>
<dbReference type="SUPFAM" id="SSF50978">
    <property type="entry name" value="WD40 repeat-like"/>
    <property type="match status" value="1"/>
</dbReference>
<evidence type="ECO:0000313" key="2">
    <source>
        <dbReference type="Proteomes" id="UP000504634"/>
    </source>
</evidence>
<gene>
    <name evidence="3" type="primary">LOC115627961</name>
</gene>
<reference evidence="3" key="1">
    <citation type="submission" date="2025-08" db="UniProtKB">
        <authorList>
            <consortium name="RefSeq"/>
        </authorList>
    </citation>
    <scope>IDENTIFICATION</scope>
    <source>
        <strain evidence="3">11010-0011.00</strain>
        <tissue evidence="3">Whole body</tissue>
    </source>
</reference>
<dbReference type="InterPro" id="IPR001680">
    <property type="entry name" value="WD40_rpt"/>
</dbReference>
<dbReference type="AlphaFoldDB" id="A0A6J2TUF2"/>
<proteinExistence type="predicted"/>
<dbReference type="GeneID" id="115627961"/>
<dbReference type="PANTHER" id="PTHR22806">
    <property type="entry name" value="NUCLEOPORIN NUP37 P37 -RELATED"/>
    <property type="match status" value="1"/>
</dbReference>
<feature type="repeat" description="WD" evidence="1">
    <location>
        <begin position="118"/>
        <end position="159"/>
    </location>
</feature>